<dbReference type="AlphaFoldDB" id="A0A4C1YAU0"/>
<organism evidence="2 3">
    <name type="scientific">Eumeta variegata</name>
    <name type="common">Bagworm moth</name>
    <name type="synonym">Eumeta japonica</name>
    <dbReference type="NCBI Taxonomy" id="151549"/>
    <lineage>
        <taxon>Eukaryota</taxon>
        <taxon>Metazoa</taxon>
        <taxon>Ecdysozoa</taxon>
        <taxon>Arthropoda</taxon>
        <taxon>Hexapoda</taxon>
        <taxon>Insecta</taxon>
        <taxon>Pterygota</taxon>
        <taxon>Neoptera</taxon>
        <taxon>Endopterygota</taxon>
        <taxon>Lepidoptera</taxon>
        <taxon>Glossata</taxon>
        <taxon>Ditrysia</taxon>
        <taxon>Tineoidea</taxon>
        <taxon>Psychidae</taxon>
        <taxon>Oiketicinae</taxon>
        <taxon>Eumeta</taxon>
    </lineage>
</organism>
<dbReference type="GO" id="GO:0008408">
    <property type="term" value="F:3'-5' exonuclease activity"/>
    <property type="evidence" value="ECO:0007669"/>
    <property type="project" value="InterPro"/>
</dbReference>
<reference evidence="2 3" key="1">
    <citation type="journal article" date="2019" name="Commun. Biol.">
        <title>The bagworm genome reveals a unique fibroin gene that provides high tensile strength.</title>
        <authorList>
            <person name="Kono N."/>
            <person name="Nakamura H."/>
            <person name="Ohtoshi R."/>
            <person name="Tomita M."/>
            <person name="Numata K."/>
            <person name="Arakawa K."/>
        </authorList>
    </citation>
    <scope>NUCLEOTIDE SEQUENCE [LARGE SCALE GENOMIC DNA]</scope>
</reference>
<evidence type="ECO:0000259" key="1">
    <source>
        <dbReference type="SMART" id="SM00474"/>
    </source>
</evidence>
<feature type="domain" description="3'-5' exonuclease" evidence="1">
    <location>
        <begin position="372"/>
        <end position="572"/>
    </location>
</feature>
<dbReference type="SUPFAM" id="SSF53098">
    <property type="entry name" value="Ribonuclease H-like"/>
    <property type="match status" value="1"/>
</dbReference>
<evidence type="ECO:0000313" key="3">
    <source>
        <dbReference type="Proteomes" id="UP000299102"/>
    </source>
</evidence>
<dbReference type="STRING" id="151549.A0A4C1YAU0"/>
<accession>A0A4C1YAU0</accession>
<dbReference type="SMART" id="SM00474">
    <property type="entry name" value="35EXOc"/>
    <property type="match status" value="1"/>
</dbReference>
<dbReference type="InterPro" id="IPR036397">
    <property type="entry name" value="RNaseH_sf"/>
</dbReference>
<protein>
    <submittedName>
        <fullName evidence="2">Exonuclease mut-7 homolog</fullName>
    </submittedName>
</protein>
<keyword evidence="3" id="KW-1185">Reference proteome</keyword>
<dbReference type="OrthoDB" id="18193at2759"/>
<dbReference type="Gene3D" id="3.30.420.10">
    <property type="entry name" value="Ribonuclease H-like superfamily/Ribonuclease H"/>
    <property type="match status" value="1"/>
</dbReference>
<name>A0A4C1YAU0_EUMVA</name>
<keyword evidence="2" id="KW-0540">Nuclease</keyword>
<dbReference type="PANTHER" id="PTHR47765:SF2">
    <property type="entry name" value="EXONUCLEASE MUT-7 HOMOLOG"/>
    <property type="match status" value="1"/>
</dbReference>
<dbReference type="GO" id="GO:0003676">
    <property type="term" value="F:nucleic acid binding"/>
    <property type="evidence" value="ECO:0007669"/>
    <property type="project" value="InterPro"/>
</dbReference>
<dbReference type="InterPro" id="IPR012337">
    <property type="entry name" value="RNaseH-like_sf"/>
</dbReference>
<gene>
    <name evidence="2" type="ORF">EVAR_53120_1</name>
</gene>
<dbReference type="Proteomes" id="UP000299102">
    <property type="component" value="Unassembled WGS sequence"/>
</dbReference>
<dbReference type="GO" id="GO:0006139">
    <property type="term" value="P:nucleobase-containing compound metabolic process"/>
    <property type="evidence" value="ECO:0007669"/>
    <property type="project" value="InterPro"/>
</dbReference>
<keyword evidence="2" id="KW-0378">Hydrolase</keyword>
<proteinExistence type="predicted"/>
<comment type="caution">
    <text evidence="2">The sequence shown here is derived from an EMBL/GenBank/DDBJ whole genome shotgun (WGS) entry which is preliminary data.</text>
</comment>
<dbReference type="InterPro" id="IPR052408">
    <property type="entry name" value="Exonuclease_MUT-7-like"/>
</dbReference>
<dbReference type="Pfam" id="PF01612">
    <property type="entry name" value="DNA_pol_A_exo1"/>
    <property type="match status" value="1"/>
</dbReference>
<dbReference type="EMBL" id="BGZK01001115">
    <property type="protein sequence ID" value="GBP71637.1"/>
    <property type="molecule type" value="Genomic_DNA"/>
</dbReference>
<dbReference type="InterPro" id="IPR002562">
    <property type="entry name" value="3'-5'_exonuclease_dom"/>
</dbReference>
<sequence length="707" mass="81159">MNLNTLVCKNQSIKIIPPIEDSLRSLGFDVDLNENAIAWLNHLKATWKTWKNSATVENHVENFFVLADKPFHLALAIIIKCDEFKDSKPKSLPYFIIETLDKWSTKHQRSPSNDVKLPAFRIAIQQRNHCFQTLVIKTYKISSINGEILPMIKEMIKNGNHKQAAIIVIATKLFNEIPVEDILFPLILQDKANMVDDYLIQCPSQVVPFLQFLDKLLDKSFNIQEFIQSYLEDHKITDVKYEKMHYKPLGKLVARLCNKFKIPINQCKNLSKNRTTGGLRYLIFQKYQEHNVSLTVWDDLVKDALEQNSDSAIEFIDTLVDYDKKEALKWAEYLKIPVNSYPAVLREPIHDNIDSSENWDEEPSTSQKYYKIPFDRDQIKIVDNTEKFYDMVATDLSNCTVIGIDCEWKPTFGTSQTQVALMQISTSNMVYLIDTLLLNKKEFISFWYMFNKSLLDNAEIIKIGFGLEQDLKEIKASIVGLHNIKVKGEGLLDLSLLWKSLLNTGLTLPFNTDSGGVSLSAVVQSCFGLPLAKSEQCSNWELRPLRDTQIEYAALDSFVLMKIYLHLQKLCNQQGINFDEICNDVMVESKQKTTKKLKIADRLKSSLAMCTNKAKEIHQVKFLVDPPLSNLLTYLSHYFGASGVDGLFTMTKNMVGEIEMMEFFEISFRLMEPDIISTIDTYSGITTSQHEQEVLEDNSFPLTFRVL</sequence>
<evidence type="ECO:0000313" key="2">
    <source>
        <dbReference type="EMBL" id="GBP71637.1"/>
    </source>
</evidence>
<keyword evidence="2" id="KW-0269">Exonuclease</keyword>
<dbReference type="PANTHER" id="PTHR47765">
    <property type="entry name" value="3'-5' EXONUCLEASE DOMAIN-CONTAINING PROTEIN"/>
    <property type="match status" value="1"/>
</dbReference>